<reference evidence="3" key="1">
    <citation type="submission" date="2024-06" db="EMBL/GenBank/DDBJ databases">
        <authorList>
            <person name="Ryan C."/>
        </authorList>
    </citation>
    <scope>NUCLEOTIDE SEQUENCE [LARGE SCALE GENOMIC DNA]</scope>
</reference>
<accession>A0ABC8ZK60</accession>
<dbReference type="InterPro" id="IPR044821">
    <property type="entry name" value="At1g28695/At4g15970-like"/>
</dbReference>
<dbReference type="Proteomes" id="UP001497457">
    <property type="component" value="Chromosome 19rd"/>
</dbReference>
<feature type="domain" description="Nucleotide-diphospho-sugar transferase" evidence="1">
    <location>
        <begin position="118"/>
        <end position="326"/>
    </location>
</feature>
<protein>
    <recommendedName>
        <fullName evidence="1">Nucleotide-diphospho-sugar transferase domain-containing protein</fullName>
    </recommendedName>
</protein>
<sequence>MGFGCKEGSHLASFLLGAVLPTALLFFLASDRLGQGLSSISMTWAGNGTQQQPAGPLAREGRDREVVGFAGLAELLPRVAMEDRTVILTLANEAWAQPGSLLDIYRESFRNGEDTAHFLDHVLVVAVDAGGFDRCKAVHPHCYHLEVNKPTNLSSASMFRTKEFVELVWLKLSFQQRILELGYNFLFMARSFFFLKDMDADIIMFRNPFRHISVYADMSLSTDYYRDTFAPLNNELNTGLYYMKSTNRSIEMIRYWRAARERFPDGSEQDVFNKIKHELVSKVQGRIEGLDTAYFSGFCEFHDDLNRVCTMHANCCIGLANKVLDLKDKAADWRNYTTLTTEERRNGGFNKWTPPARCWKTIGWNV</sequence>
<dbReference type="PANTHER" id="PTHR46038:SF28">
    <property type="entry name" value="NUCLEOTIDE-DIPHOSPHO-SUGAR TRANSFERASE DOMAIN-CONTAINING PROTEIN"/>
    <property type="match status" value="1"/>
</dbReference>
<evidence type="ECO:0000313" key="3">
    <source>
        <dbReference type="Proteomes" id="UP001497457"/>
    </source>
</evidence>
<gene>
    <name evidence="2" type="ORF">URODEC1_LOCUS43973</name>
</gene>
<dbReference type="PANTHER" id="PTHR46038">
    <property type="entry name" value="EXPRESSED PROTEIN-RELATED"/>
    <property type="match status" value="1"/>
</dbReference>
<organism evidence="2 3">
    <name type="scientific">Urochloa decumbens</name>
    <dbReference type="NCBI Taxonomy" id="240449"/>
    <lineage>
        <taxon>Eukaryota</taxon>
        <taxon>Viridiplantae</taxon>
        <taxon>Streptophyta</taxon>
        <taxon>Embryophyta</taxon>
        <taxon>Tracheophyta</taxon>
        <taxon>Spermatophyta</taxon>
        <taxon>Magnoliopsida</taxon>
        <taxon>Liliopsida</taxon>
        <taxon>Poales</taxon>
        <taxon>Poaceae</taxon>
        <taxon>PACMAD clade</taxon>
        <taxon>Panicoideae</taxon>
        <taxon>Panicodae</taxon>
        <taxon>Paniceae</taxon>
        <taxon>Melinidinae</taxon>
        <taxon>Urochloa</taxon>
    </lineage>
</organism>
<reference evidence="2 3" key="2">
    <citation type="submission" date="2024-10" db="EMBL/GenBank/DDBJ databases">
        <authorList>
            <person name="Ryan C."/>
        </authorList>
    </citation>
    <scope>NUCLEOTIDE SEQUENCE [LARGE SCALE GENOMIC DNA]</scope>
</reference>
<proteinExistence type="predicted"/>
<evidence type="ECO:0000313" key="2">
    <source>
        <dbReference type="EMBL" id="CAL4959731.1"/>
    </source>
</evidence>
<dbReference type="EMBL" id="OZ075129">
    <property type="protein sequence ID" value="CAL4959731.1"/>
    <property type="molecule type" value="Genomic_DNA"/>
</dbReference>
<dbReference type="InterPro" id="IPR005069">
    <property type="entry name" value="Nucl-diP-sugar_transferase"/>
</dbReference>
<dbReference type="Pfam" id="PF03407">
    <property type="entry name" value="Nucleotid_trans"/>
    <property type="match status" value="1"/>
</dbReference>
<dbReference type="AlphaFoldDB" id="A0ABC8ZK60"/>
<name>A0ABC8ZK60_9POAL</name>
<keyword evidence="3" id="KW-1185">Reference proteome</keyword>
<evidence type="ECO:0000259" key="1">
    <source>
        <dbReference type="Pfam" id="PF03407"/>
    </source>
</evidence>